<dbReference type="PROSITE" id="PS51257">
    <property type="entry name" value="PROKAR_LIPOPROTEIN"/>
    <property type="match status" value="1"/>
</dbReference>
<evidence type="ECO:0000313" key="2">
    <source>
        <dbReference type="EMBL" id="JAH08140.1"/>
    </source>
</evidence>
<protein>
    <submittedName>
        <fullName evidence="2">Uncharacterized protein</fullName>
    </submittedName>
</protein>
<dbReference type="EMBL" id="GBXM01100437">
    <property type="protein sequence ID" value="JAH08140.1"/>
    <property type="molecule type" value="Transcribed_RNA"/>
</dbReference>
<keyword evidence="1" id="KW-1133">Transmembrane helix</keyword>
<name>A0A0E9PVL4_ANGAN</name>
<keyword evidence="1" id="KW-0472">Membrane</keyword>
<dbReference type="AlphaFoldDB" id="A0A0E9PVL4"/>
<reference evidence="2" key="2">
    <citation type="journal article" date="2015" name="Fish Shellfish Immunol.">
        <title>Early steps in the European eel (Anguilla anguilla)-Vibrio vulnificus interaction in the gills: Role of the RtxA13 toxin.</title>
        <authorList>
            <person name="Callol A."/>
            <person name="Pajuelo D."/>
            <person name="Ebbesson L."/>
            <person name="Teles M."/>
            <person name="MacKenzie S."/>
            <person name="Amaro C."/>
        </authorList>
    </citation>
    <scope>NUCLEOTIDE SEQUENCE</scope>
</reference>
<reference evidence="2" key="1">
    <citation type="submission" date="2014-11" db="EMBL/GenBank/DDBJ databases">
        <authorList>
            <person name="Amaro Gonzalez C."/>
        </authorList>
    </citation>
    <scope>NUCLEOTIDE SEQUENCE</scope>
</reference>
<sequence length="42" mass="4881">MLDLKSLLLVKFLFSTIYLLCANYFLFACASFKRKCKCCFCA</sequence>
<keyword evidence="1" id="KW-0812">Transmembrane</keyword>
<feature type="transmembrane region" description="Helical" evidence="1">
    <location>
        <begin position="6"/>
        <end position="27"/>
    </location>
</feature>
<evidence type="ECO:0000256" key="1">
    <source>
        <dbReference type="SAM" id="Phobius"/>
    </source>
</evidence>
<proteinExistence type="predicted"/>
<accession>A0A0E9PVL4</accession>
<organism evidence="2">
    <name type="scientific">Anguilla anguilla</name>
    <name type="common">European freshwater eel</name>
    <name type="synonym">Muraena anguilla</name>
    <dbReference type="NCBI Taxonomy" id="7936"/>
    <lineage>
        <taxon>Eukaryota</taxon>
        <taxon>Metazoa</taxon>
        <taxon>Chordata</taxon>
        <taxon>Craniata</taxon>
        <taxon>Vertebrata</taxon>
        <taxon>Euteleostomi</taxon>
        <taxon>Actinopterygii</taxon>
        <taxon>Neopterygii</taxon>
        <taxon>Teleostei</taxon>
        <taxon>Anguilliformes</taxon>
        <taxon>Anguillidae</taxon>
        <taxon>Anguilla</taxon>
    </lineage>
</organism>